<evidence type="ECO:0000259" key="8">
    <source>
        <dbReference type="PROSITE" id="PS50113"/>
    </source>
</evidence>
<dbReference type="Proteomes" id="UP000218332">
    <property type="component" value="Unassembled WGS sequence"/>
</dbReference>
<dbReference type="RefSeq" id="WP_143595687.1">
    <property type="nucleotide sequence ID" value="NZ_NMPM01000078.1"/>
</dbReference>
<evidence type="ECO:0000256" key="1">
    <source>
        <dbReference type="ARBA" id="ARBA00000085"/>
    </source>
</evidence>
<dbReference type="Pfam" id="PF00989">
    <property type="entry name" value="PAS"/>
    <property type="match status" value="1"/>
</dbReference>
<dbReference type="FunFam" id="3.30.565.10:FF:000006">
    <property type="entry name" value="Sensor histidine kinase WalK"/>
    <property type="match status" value="1"/>
</dbReference>
<dbReference type="SMART" id="SM00388">
    <property type="entry name" value="HisKA"/>
    <property type="match status" value="1"/>
</dbReference>
<dbReference type="SMART" id="SM00387">
    <property type="entry name" value="HATPase_c"/>
    <property type="match status" value="1"/>
</dbReference>
<feature type="non-terminal residue" evidence="9">
    <location>
        <position position="378"/>
    </location>
</feature>
<dbReference type="InterPro" id="IPR052162">
    <property type="entry name" value="Sensor_kinase/Photoreceptor"/>
</dbReference>
<comment type="caution">
    <text evidence="9">The sequence shown here is derived from an EMBL/GenBank/DDBJ whole genome shotgun (WGS) entry which is preliminary data.</text>
</comment>
<gene>
    <name evidence="9" type="ORF">CF392_12750</name>
</gene>
<proteinExistence type="predicted"/>
<dbReference type="CDD" id="cd00130">
    <property type="entry name" value="PAS"/>
    <property type="match status" value="1"/>
</dbReference>
<dbReference type="Gene3D" id="1.10.287.130">
    <property type="match status" value="1"/>
</dbReference>
<dbReference type="EMBL" id="NMPM01000078">
    <property type="protein sequence ID" value="PAV25112.1"/>
    <property type="molecule type" value="Genomic_DNA"/>
</dbReference>
<dbReference type="SMART" id="SM00091">
    <property type="entry name" value="PAS"/>
    <property type="match status" value="1"/>
</dbReference>
<dbReference type="GO" id="GO:0000155">
    <property type="term" value="F:phosphorelay sensor kinase activity"/>
    <property type="evidence" value="ECO:0007669"/>
    <property type="project" value="InterPro"/>
</dbReference>
<evidence type="ECO:0000256" key="4">
    <source>
        <dbReference type="ARBA" id="ARBA00022679"/>
    </source>
</evidence>
<dbReference type="AlphaFoldDB" id="A0A2A2I0I1"/>
<dbReference type="GO" id="GO:0005886">
    <property type="term" value="C:plasma membrane"/>
    <property type="evidence" value="ECO:0007669"/>
    <property type="project" value="UniProtKB-ARBA"/>
</dbReference>
<comment type="catalytic activity">
    <reaction evidence="1">
        <text>ATP + protein L-histidine = ADP + protein N-phospho-L-histidine.</text>
        <dbReference type="EC" id="2.7.13.3"/>
    </reaction>
</comment>
<feature type="domain" description="Histidine kinase" evidence="6">
    <location>
        <begin position="163"/>
        <end position="377"/>
    </location>
</feature>
<evidence type="ECO:0000313" key="9">
    <source>
        <dbReference type="EMBL" id="PAV25112.1"/>
    </source>
</evidence>
<dbReference type="PROSITE" id="PS50109">
    <property type="entry name" value="HIS_KIN"/>
    <property type="match status" value="1"/>
</dbReference>
<dbReference type="InterPro" id="IPR003661">
    <property type="entry name" value="HisK_dim/P_dom"/>
</dbReference>
<evidence type="ECO:0000256" key="3">
    <source>
        <dbReference type="ARBA" id="ARBA00022553"/>
    </source>
</evidence>
<dbReference type="SUPFAM" id="SSF55874">
    <property type="entry name" value="ATPase domain of HSP90 chaperone/DNA topoisomerase II/histidine kinase"/>
    <property type="match status" value="1"/>
</dbReference>
<keyword evidence="3" id="KW-0597">Phosphoprotein</keyword>
<dbReference type="InterPro" id="IPR004358">
    <property type="entry name" value="Sig_transdc_His_kin-like_C"/>
</dbReference>
<organism evidence="9 10">
    <name type="scientific">Tamilnaduibacter salinus</name>
    <dbReference type="NCBI Taxonomy" id="1484056"/>
    <lineage>
        <taxon>Bacteria</taxon>
        <taxon>Pseudomonadati</taxon>
        <taxon>Pseudomonadota</taxon>
        <taxon>Gammaproteobacteria</taxon>
        <taxon>Pseudomonadales</taxon>
        <taxon>Marinobacteraceae</taxon>
        <taxon>Tamilnaduibacter</taxon>
    </lineage>
</organism>
<dbReference type="SUPFAM" id="SSF47384">
    <property type="entry name" value="Homodimeric domain of signal transducing histidine kinase"/>
    <property type="match status" value="1"/>
</dbReference>
<dbReference type="InterPro" id="IPR005467">
    <property type="entry name" value="His_kinase_dom"/>
</dbReference>
<accession>A0A2A2I0I1</accession>
<dbReference type="InterPro" id="IPR000014">
    <property type="entry name" value="PAS"/>
</dbReference>
<dbReference type="InterPro" id="IPR003594">
    <property type="entry name" value="HATPase_dom"/>
</dbReference>
<dbReference type="PANTHER" id="PTHR43304">
    <property type="entry name" value="PHYTOCHROME-LIKE PROTEIN CPH1"/>
    <property type="match status" value="1"/>
</dbReference>
<keyword evidence="10" id="KW-1185">Reference proteome</keyword>
<feature type="domain" description="PAC" evidence="8">
    <location>
        <begin position="95"/>
        <end position="145"/>
    </location>
</feature>
<dbReference type="SUPFAM" id="SSF55785">
    <property type="entry name" value="PYP-like sensor domain (PAS domain)"/>
    <property type="match status" value="1"/>
</dbReference>
<evidence type="ECO:0000256" key="5">
    <source>
        <dbReference type="ARBA" id="ARBA00022777"/>
    </source>
</evidence>
<protein>
    <recommendedName>
        <fullName evidence="2">histidine kinase</fullName>
        <ecNumber evidence="2">2.7.13.3</ecNumber>
    </recommendedName>
</protein>
<reference evidence="9 10" key="1">
    <citation type="submission" date="2017-07" db="EMBL/GenBank/DDBJ databases">
        <title>Tamlnaduibacter salinus (Mi-7) genome sequencing.</title>
        <authorList>
            <person name="Verma A."/>
            <person name="Krishnamurthi S."/>
        </authorList>
    </citation>
    <scope>NUCLEOTIDE SEQUENCE [LARGE SCALE GENOMIC DNA]</scope>
    <source>
        <strain evidence="9 10">Mi-7</strain>
    </source>
</reference>
<dbReference type="InterPro" id="IPR035965">
    <property type="entry name" value="PAS-like_dom_sf"/>
</dbReference>
<dbReference type="PANTHER" id="PTHR43304:SF1">
    <property type="entry name" value="PAC DOMAIN-CONTAINING PROTEIN"/>
    <property type="match status" value="1"/>
</dbReference>
<dbReference type="InterPro" id="IPR000700">
    <property type="entry name" value="PAS-assoc_C"/>
</dbReference>
<dbReference type="PROSITE" id="PS50113">
    <property type="entry name" value="PAC"/>
    <property type="match status" value="1"/>
</dbReference>
<dbReference type="Pfam" id="PF02518">
    <property type="entry name" value="HATPase_c"/>
    <property type="match status" value="1"/>
</dbReference>
<dbReference type="EC" id="2.7.13.3" evidence="2"/>
<dbReference type="Gene3D" id="3.30.450.20">
    <property type="entry name" value="PAS domain"/>
    <property type="match status" value="1"/>
</dbReference>
<dbReference type="PRINTS" id="PR00344">
    <property type="entry name" value="BCTRLSENSOR"/>
</dbReference>
<dbReference type="PROSITE" id="PS50112">
    <property type="entry name" value="PAS"/>
    <property type="match status" value="1"/>
</dbReference>
<dbReference type="InterPro" id="IPR013767">
    <property type="entry name" value="PAS_fold"/>
</dbReference>
<evidence type="ECO:0000259" key="6">
    <source>
        <dbReference type="PROSITE" id="PS50109"/>
    </source>
</evidence>
<dbReference type="InterPro" id="IPR036890">
    <property type="entry name" value="HATPase_C_sf"/>
</dbReference>
<evidence type="ECO:0000256" key="2">
    <source>
        <dbReference type="ARBA" id="ARBA00012438"/>
    </source>
</evidence>
<keyword evidence="4" id="KW-0808">Transferase</keyword>
<feature type="domain" description="PAS" evidence="7">
    <location>
        <begin position="18"/>
        <end position="72"/>
    </location>
</feature>
<keyword evidence="5" id="KW-0418">Kinase</keyword>
<evidence type="ECO:0000259" key="7">
    <source>
        <dbReference type="PROSITE" id="PS50112"/>
    </source>
</evidence>
<name>A0A2A2I0I1_9GAMM</name>
<dbReference type="InterPro" id="IPR036097">
    <property type="entry name" value="HisK_dim/P_sf"/>
</dbReference>
<dbReference type="Pfam" id="PF00512">
    <property type="entry name" value="HisKA"/>
    <property type="match status" value="1"/>
</dbReference>
<dbReference type="NCBIfam" id="TIGR00229">
    <property type="entry name" value="sensory_box"/>
    <property type="match status" value="1"/>
</dbReference>
<evidence type="ECO:0000313" key="10">
    <source>
        <dbReference type="Proteomes" id="UP000218332"/>
    </source>
</evidence>
<dbReference type="CDD" id="cd00082">
    <property type="entry name" value="HisKA"/>
    <property type="match status" value="1"/>
</dbReference>
<dbReference type="Gene3D" id="3.30.565.10">
    <property type="entry name" value="Histidine kinase-like ATPase, C-terminal domain"/>
    <property type="match status" value="1"/>
</dbReference>
<dbReference type="GO" id="GO:0006355">
    <property type="term" value="P:regulation of DNA-templated transcription"/>
    <property type="evidence" value="ECO:0007669"/>
    <property type="project" value="InterPro"/>
</dbReference>
<sequence>MSDYHAETSSELARLEAENQRYRDIIDASPSALILVGPDGRITLVNRATERLFDYDREELVGQPVEVLVPSSVRGSHHQYREQFLSDPHPRMMGQGRELYGLSSNGNEIPIEVGLTPIRMPVGVHVLSAVIDLSYRKQAERALAQQADELARSNAELEQFAYVASHDLQEPLRMVRSYTELMQRNLNDQLDEKGHRAMRYVVEGAERMQWLIEDLLRYSRVGRSDLNIRDVDVNDVVQHVVNLLCVSLAEQPGAQVTWDRLPVVQASESMLVQLFQNLIYNGIKFHGDHPAQVHVACRTDPHWWEFAITDNGIGIDPKYAERVFQVFQRLHERDQYEGTGIGLAIAKRIVDRHGGTIGFESTPGEGTCFRFTLPKPAK</sequence>